<evidence type="ECO:0000259" key="5">
    <source>
        <dbReference type="PROSITE" id="PS51379"/>
    </source>
</evidence>
<keyword evidence="2" id="KW-0479">Metal-binding</keyword>
<organism evidence="7 8">
    <name type="scientific">Fusibacter paucivorans</name>
    <dbReference type="NCBI Taxonomy" id="76009"/>
    <lineage>
        <taxon>Bacteria</taxon>
        <taxon>Bacillati</taxon>
        <taxon>Bacillota</taxon>
        <taxon>Clostridia</taxon>
        <taxon>Eubacteriales</taxon>
        <taxon>Eubacteriales Family XII. Incertae Sedis</taxon>
        <taxon>Fusibacter</taxon>
    </lineage>
</organism>
<feature type="domain" description="4Fe-4S" evidence="6">
    <location>
        <begin position="355"/>
        <end position="416"/>
    </location>
</feature>
<dbReference type="Pfam" id="PF02906">
    <property type="entry name" value="Fe_hyd_lg_C"/>
    <property type="match status" value="1"/>
</dbReference>
<dbReference type="RefSeq" id="WP_213237420.1">
    <property type="nucleotide sequence ID" value="NZ_JAHBCL010000022.1"/>
</dbReference>
<evidence type="ECO:0000256" key="4">
    <source>
        <dbReference type="ARBA" id="ARBA00023014"/>
    </source>
</evidence>
<dbReference type="Proteomes" id="UP000746471">
    <property type="component" value="Unassembled WGS sequence"/>
</dbReference>
<name>A0ABS5PQX7_9FIRM</name>
<evidence type="ECO:0000256" key="1">
    <source>
        <dbReference type="ARBA" id="ARBA00022485"/>
    </source>
</evidence>
<dbReference type="SMART" id="SM00091">
    <property type="entry name" value="PAS"/>
    <property type="match status" value="1"/>
</dbReference>
<dbReference type="SUPFAM" id="SSF54862">
    <property type="entry name" value="4Fe-4S ferredoxins"/>
    <property type="match status" value="1"/>
</dbReference>
<evidence type="ECO:0000256" key="2">
    <source>
        <dbReference type="ARBA" id="ARBA00022723"/>
    </source>
</evidence>
<accession>A0ABS5PQX7</accession>
<dbReference type="Gene3D" id="3.30.70.20">
    <property type="match status" value="1"/>
</dbReference>
<dbReference type="Pfam" id="PF12838">
    <property type="entry name" value="Fer4_7"/>
    <property type="match status" value="1"/>
</dbReference>
<feature type="domain" description="4Fe-4S ferredoxin-type" evidence="5">
    <location>
        <begin position="2"/>
        <end position="31"/>
    </location>
</feature>
<dbReference type="InterPro" id="IPR035965">
    <property type="entry name" value="PAS-like_dom_sf"/>
</dbReference>
<sequence length="570" mass="64127">MKFIEFDVEKCDECFKCLRVCPTKAIAFTKNRRHIIDDLCIKCGLCQLQCPHGALTIKLDLQYVKNAILAGKRVVASIAPSFAGAFKMQETGQMASALRTLGFFKVEETARGAEIISELYETRISESKLDNIITSCCPSSNDLIQRYYPEVLPYVIPVVSPMLAHGFDLKTRYGDDIVVVFIGPCLAKKAEAVEIEDSIDAVITFKELENWFSEMHITLDACEPISFDTPTTRRGKSYPLGGSLWKKDLKTRINPQYQYMHVDGIENCRTFLDSLSKGELKGYCVELNICTNSCINGPDMPTESGNVYKRRDRLEHYVVQSPETVAYLPVTTESNCFNRTFKAKDVSNLAVNEHQIAEVLIEMGKYTEKDQLNCGACGYASCYEKAVAIVKGHSSIDMCLDRLRHKAESLQAIIFDNSPNAICILDSERRIQEVNPAFNEIFNASKIKLTYWPIAAFIDDPIFDQITENQHHRMSKKIYVPEVERTFFSNVVSIQGGNILVGIFTDITDAEHSKEELERVKRETMITCQAVIEKQMRVAQEIASLLGETTADTKVGLNKLKQLVLINGGE</sequence>
<dbReference type="InterPro" id="IPR017896">
    <property type="entry name" value="4Fe4S_Fe-S-bd"/>
</dbReference>
<dbReference type="Gene3D" id="3.40.950.10">
    <property type="entry name" value="Fe-only Hydrogenase (Larger Subunit), Chain L, domain 3"/>
    <property type="match status" value="1"/>
</dbReference>
<evidence type="ECO:0000313" key="8">
    <source>
        <dbReference type="Proteomes" id="UP000746471"/>
    </source>
</evidence>
<dbReference type="SUPFAM" id="SSF53920">
    <property type="entry name" value="Fe-only hydrogenase"/>
    <property type="match status" value="1"/>
</dbReference>
<dbReference type="InterPro" id="IPR007202">
    <property type="entry name" value="4Fe-4S_dom"/>
</dbReference>
<protein>
    <submittedName>
        <fullName evidence="7">4Fe-4S dicluster domain-containing protein</fullName>
    </submittedName>
</protein>
<dbReference type="PANTHER" id="PTHR11615">
    <property type="entry name" value="NITRATE, FORMATE, IRON DEHYDROGENASE"/>
    <property type="match status" value="1"/>
</dbReference>
<keyword evidence="1" id="KW-0004">4Fe-4S</keyword>
<dbReference type="Gene3D" id="1.10.15.40">
    <property type="entry name" value="Electron transport complex subunit B, putative Fe-S cluster"/>
    <property type="match status" value="1"/>
</dbReference>
<keyword evidence="3" id="KW-0408">Iron</keyword>
<dbReference type="PROSITE" id="PS00198">
    <property type="entry name" value="4FE4S_FER_1"/>
    <property type="match status" value="1"/>
</dbReference>
<keyword evidence="4" id="KW-0411">Iron-sulfur</keyword>
<gene>
    <name evidence="7" type="ORF">KHM83_12810</name>
</gene>
<dbReference type="Gene3D" id="3.30.450.20">
    <property type="entry name" value="PAS domain"/>
    <property type="match status" value="1"/>
</dbReference>
<dbReference type="InterPro" id="IPR000014">
    <property type="entry name" value="PAS"/>
</dbReference>
<reference evidence="7 8" key="1">
    <citation type="submission" date="2021-05" db="EMBL/GenBank/DDBJ databases">
        <title>Fusibacter ferrireducens sp. nov., an anaerobic, sulfur- and Fe-reducing bacterium isolated from the mangrove sediment.</title>
        <authorList>
            <person name="Qiu D."/>
        </authorList>
    </citation>
    <scope>NUCLEOTIDE SEQUENCE [LARGE SCALE GENOMIC DNA]</scope>
    <source>
        <strain evidence="7 8">DSM 12116</strain>
    </source>
</reference>
<dbReference type="PROSITE" id="PS51379">
    <property type="entry name" value="4FE4S_FER_2"/>
    <property type="match status" value="2"/>
</dbReference>
<comment type="caution">
    <text evidence="7">The sequence shown here is derived from an EMBL/GenBank/DDBJ whole genome shotgun (WGS) entry which is preliminary data.</text>
</comment>
<dbReference type="InterPro" id="IPR004108">
    <property type="entry name" value="Fe_hydrogenase_lsu_C"/>
</dbReference>
<dbReference type="PROSITE" id="PS51656">
    <property type="entry name" value="4FE4S"/>
    <property type="match status" value="1"/>
</dbReference>
<evidence type="ECO:0000259" key="6">
    <source>
        <dbReference type="PROSITE" id="PS51656"/>
    </source>
</evidence>
<dbReference type="InterPro" id="IPR050340">
    <property type="entry name" value="Cytosolic_Fe-S_CAF"/>
</dbReference>
<evidence type="ECO:0000313" key="7">
    <source>
        <dbReference type="EMBL" id="MBS7527558.1"/>
    </source>
</evidence>
<dbReference type="InterPro" id="IPR009016">
    <property type="entry name" value="Fe_hydrogenase"/>
</dbReference>
<evidence type="ECO:0000256" key="3">
    <source>
        <dbReference type="ARBA" id="ARBA00023004"/>
    </source>
</evidence>
<dbReference type="InterPro" id="IPR017900">
    <property type="entry name" value="4Fe4S_Fe_S_CS"/>
</dbReference>
<dbReference type="EMBL" id="JAHBCL010000022">
    <property type="protein sequence ID" value="MBS7527558.1"/>
    <property type="molecule type" value="Genomic_DNA"/>
</dbReference>
<feature type="domain" description="4Fe-4S ferredoxin-type" evidence="5">
    <location>
        <begin position="32"/>
        <end position="60"/>
    </location>
</feature>
<proteinExistence type="predicted"/>
<dbReference type="SUPFAM" id="SSF55785">
    <property type="entry name" value="PYP-like sensor domain (PAS domain)"/>
    <property type="match status" value="1"/>
</dbReference>
<keyword evidence="8" id="KW-1185">Reference proteome</keyword>
<dbReference type="Pfam" id="PF13188">
    <property type="entry name" value="PAS_8"/>
    <property type="match status" value="1"/>
</dbReference>
<dbReference type="Pfam" id="PF04060">
    <property type="entry name" value="FeS"/>
    <property type="match status" value="1"/>
</dbReference>